<evidence type="ECO:0000313" key="9">
    <source>
        <dbReference type="WBParaSite" id="MCU_009110-RA"/>
    </source>
</evidence>
<evidence type="ECO:0000256" key="3">
    <source>
        <dbReference type="ARBA" id="ARBA00023034"/>
    </source>
</evidence>
<dbReference type="GO" id="GO:0048194">
    <property type="term" value="P:Golgi vesicle budding"/>
    <property type="evidence" value="ECO:0007669"/>
    <property type="project" value="TreeGrafter"/>
</dbReference>
<dbReference type="InterPro" id="IPR038261">
    <property type="entry name" value="GPP34-like_sf"/>
</dbReference>
<dbReference type="Pfam" id="PF05719">
    <property type="entry name" value="GPP34"/>
    <property type="match status" value="1"/>
</dbReference>
<dbReference type="STRING" id="53468.A0A0R3UNY2"/>
<evidence type="ECO:0000256" key="5">
    <source>
        <dbReference type="ARBA" id="ARBA00023136"/>
    </source>
</evidence>
<evidence type="ECO:0000256" key="4">
    <source>
        <dbReference type="ARBA" id="ARBA00023121"/>
    </source>
</evidence>
<keyword evidence="3" id="KW-0333">Golgi apparatus</keyword>
<organism evidence="9">
    <name type="scientific">Mesocestoides corti</name>
    <name type="common">Flatworm</name>
    <dbReference type="NCBI Taxonomy" id="53468"/>
    <lineage>
        <taxon>Eukaryota</taxon>
        <taxon>Metazoa</taxon>
        <taxon>Spiralia</taxon>
        <taxon>Lophotrochozoa</taxon>
        <taxon>Platyhelminthes</taxon>
        <taxon>Cestoda</taxon>
        <taxon>Eucestoda</taxon>
        <taxon>Cyclophyllidea</taxon>
        <taxon>Mesocestoididae</taxon>
        <taxon>Mesocestoides</taxon>
    </lineage>
</organism>
<dbReference type="GO" id="GO:0031985">
    <property type="term" value="C:Golgi cisterna"/>
    <property type="evidence" value="ECO:0007669"/>
    <property type="project" value="TreeGrafter"/>
</dbReference>
<dbReference type="Proteomes" id="UP000267029">
    <property type="component" value="Unassembled WGS sequence"/>
</dbReference>
<reference evidence="7 8" key="1">
    <citation type="submission" date="2018-10" db="EMBL/GenBank/DDBJ databases">
        <authorList>
            <consortium name="Pathogen Informatics"/>
        </authorList>
    </citation>
    <scope>NUCLEOTIDE SEQUENCE [LARGE SCALE GENOMIC DNA]</scope>
</reference>
<sequence>MSGTGDTVVFRRNTRQSGSSNLNYEASVSDDNHKDDDSKEARFTLMEEILLLGLKDREGYTSFWNDNISFGLRGCFLIELALRGRITLEPPSSRRLLLNRNVVVVKNIPTGDMLLDEALRTISSNKPADVKSWIEYLSGETWNPFKITLQMRNVRERIAKNLVEKGVCSTEKQNFIVFDMTTHPLINTPAKQLIIQRLNDAVLSNWSADITNMDKRSLSLIIVAHRADVLENAFLTLSNQDYSTAMRHVRTLLDLNYNDYGSTGNPADVIWAVYAALSS</sequence>
<feature type="compositionally biased region" description="Polar residues" evidence="6">
    <location>
        <begin position="15"/>
        <end position="26"/>
    </location>
</feature>
<keyword evidence="5" id="KW-0472">Membrane</keyword>
<evidence type="ECO:0000313" key="7">
    <source>
        <dbReference type="EMBL" id="VDD83529.1"/>
    </source>
</evidence>
<accession>A0A0R3UNY2</accession>
<dbReference type="GO" id="GO:0005829">
    <property type="term" value="C:cytosol"/>
    <property type="evidence" value="ECO:0007669"/>
    <property type="project" value="TreeGrafter"/>
</dbReference>
<comment type="similarity">
    <text evidence="2">Belongs to the GOLPH3/VPS74 family.</text>
</comment>
<evidence type="ECO:0000256" key="2">
    <source>
        <dbReference type="ARBA" id="ARBA00007284"/>
    </source>
</evidence>
<dbReference type="OrthoDB" id="2189106at2759"/>
<dbReference type="PANTHER" id="PTHR12704:SF2">
    <property type="entry name" value="GOLGI PHOSPHOPROTEIN 3 HOMOLOG SAURON"/>
    <property type="match status" value="1"/>
</dbReference>
<dbReference type="EMBL" id="UXSR01005756">
    <property type="protein sequence ID" value="VDD83529.1"/>
    <property type="molecule type" value="Genomic_DNA"/>
</dbReference>
<feature type="region of interest" description="Disordered" evidence="6">
    <location>
        <begin position="1"/>
        <end position="37"/>
    </location>
</feature>
<keyword evidence="4" id="KW-0446">Lipid-binding</keyword>
<dbReference type="Gene3D" id="1.10.3630.10">
    <property type="entry name" value="yeast vps74-n-term truncation variant domain like"/>
    <property type="match status" value="1"/>
</dbReference>
<evidence type="ECO:0000256" key="6">
    <source>
        <dbReference type="SAM" id="MobiDB-lite"/>
    </source>
</evidence>
<dbReference type="GO" id="GO:0006890">
    <property type="term" value="P:retrograde vesicle-mediated transport, Golgi to endoplasmic reticulum"/>
    <property type="evidence" value="ECO:0007669"/>
    <property type="project" value="TreeGrafter"/>
</dbReference>
<proteinExistence type="inferred from homology"/>
<protein>
    <submittedName>
        <fullName evidence="9">Golgi phosphoprotein 3-like</fullName>
    </submittedName>
</protein>
<evidence type="ECO:0000256" key="1">
    <source>
        <dbReference type="ARBA" id="ARBA00004255"/>
    </source>
</evidence>
<dbReference type="InterPro" id="IPR008628">
    <property type="entry name" value="GPP34-like"/>
</dbReference>
<dbReference type="GO" id="GO:0070273">
    <property type="term" value="F:phosphatidylinositol-4-phosphate binding"/>
    <property type="evidence" value="ECO:0007669"/>
    <property type="project" value="InterPro"/>
</dbReference>
<dbReference type="GO" id="GO:0007030">
    <property type="term" value="P:Golgi organization"/>
    <property type="evidence" value="ECO:0007669"/>
    <property type="project" value="TreeGrafter"/>
</dbReference>
<dbReference type="WBParaSite" id="MCU_009110-RA">
    <property type="protein sequence ID" value="MCU_009110-RA"/>
    <property type="gene ID" value="MCU_009110"/>
</dbReference>
<comment type="subcellular location">
    <subcellularLocation>
        <location evidence="1">Golgi apparatus membrane</location>
        <topology evidence="1">Peripheral membrane protein</topology>
        <orientation evidence="1">Cytoplasmic side</orientation>
    </subcellularLocation>
</comment>
<evidence type="ECO:0000313" key="8">
    <source>
        <dbReference type="Proteomes" id="UP000267029"/>
    </source>
</evidence>
<reference evidence="9" key="2">
    <citation type="submission" date="2019-11" db="UniProtKB">
        <authorList>
            <consortium name="WormBaseParasite"/>
        </authorList>
    </citation>
    <scope>IDENTIFICATION</scope>
</reference>
<gene>
    <name evidence="7" type="ORF">MCOS_LOCUS9532</name>
</gene>
<dbReference type="AlphaFoldDB" id="A0A0R3UNY2"/>
<name>A0A0R3UNY2_MESCO</name>
<dbReference type="PANTHER" id="PTHR12704">
    <property type="entry name" value="TRANS-GOLGI PROTEIN GMX33"/>
    <property type="match status" value="1"/>
</dbReference>
<dbReference type="GO" id="GO:0043001">
    <property type="term" value="P:Golgi to plasma membrane protein transport"/>
    <property type="evidence" value="ECO:0007669"/>
    <property type="project" value="TreeGrafter"/>
</dbReference>
<keyword evidence="8" id="KW-1185">Reference proteome</keyword>
<dbReference type="GO" id="GO:0005802">
    <property type="term" value="C:trans-Golgi network"/>
    <property type="evidence" value="ECO:0007669"/>
    <property type="project" value="TreeGrafter"/>
</dbReference>
<dbReference type="GO" id="GO:0000139">
    <property type="term" value="C:Golgi membrane"/>
    <property type="evidence" value="ECO:0007669"/>
    <property type="project" value="UniProtKB-SubCell"/>
</dbReference>